<reference evidence="4 5" key="1">
    <citation type="journal article" date="2018" name="Front. Microbiol.">
        <title>Description and Comparative Genomics of Macrococcus caseolyticus subsp. hominis subsp. nov., Macrococcus goetzii sp. nov., Macrococcus epidermidis sp. nov., and Macrococcus bohemicus sp. nov., Novel Macrococci From Human Clinical Material With Virulence Potential and Suspected Uptake of Foreign DNA by Natural Transformation.</title>
        <authorList>
            <person name="Maslanova I."/>
            <person name="Wertheimer Z."/>
            <person name="Sedlacek I."/>
            <person name="Svec P."/>
            <person name="Indrakova A."/>
            <person name="Kovarovic V."/>
            <person name="Schumann P."/>
            <person name="Sproer C."/>
            <person name="Kralova S."/>
            <person name="Sedo O."/>
            <person name="Kristofova L."/>
            <person name="Vrbovska V."/>
            <person name="Fuzik T."/>
            <person name="Petras P."/>
            <person name="Zdrahal Z."/>
            <person name="Ruzickova V."/>
            <person name="Doskar J."/>
            <person name="Pantucek R."/>
        </authorList>
    </citation>
    <scope>NUCLEOTIDE SEQUENCE [LARGE SCALE GENOMIC DNA]</scope>
    <source>
        <strain evidence="4 5">01/688</strain>
    </source>
</reference>
<dbReference type="InterPro" id="IPR016454">
    <property type="entry name" value="Cysteine_dSase"/>
</dbReference>
<dbReference type="InterPro" id="IPR000192">
    <property type="entry name" value="Aminotrans_V_dom"/>
</dbReference>
<dbReference type="InterPro" id="IPR015422">
    <property type="entry name" value="PyrdxlP-dep_Trfase_small"/>
</dbReference>
<evidence type="ECO:0000259" key="3">
    <source>
        <dbReference type="Pfam" id="PF00266"/>
    </source>
</evidence>
<keyword evidence="5" id="KW-1185">Reference proteome</keyword>
<dbReference type="PANTHER" id="PTHR11601">
    <property type="entry name" value="CYSTEINE DESULFURYLASE FAMILY MEMBER"/>
    <property type="match status" value="1"/>
</dbReference>
<dbReference type="Gene3D" id="3.90.1150.10">
    <property type="entry name" value="Aspartate Aminotransferase, domain 1"/>
    <property type="match status" value="1"/>
</dbReference>
<keyword evidence="2" id="KW-0663">Pyridoxal phosphate</keyword>
<dbReference type="AlphaFoldDB" id="A0A327ZQ46"/>
<dbReference type="EMBL" id="PZJH01000010">
    <property type="protein sequence ID" value="RAK43714.1"/>
    <property type="molecule type" value="Genomic_DNA"/>
</dbReference>
<dbReference type="Proteomes" id="UP000249808">
    <property type="component" value="Unassembled WGS sequence"/>
</dbReference>
<evidence type="ECO:0000256" key="1">
    <source>
        <dbReference type="ARBA" id="ARBA00001933"/>
    </source>
</evidence>
<accession>A0A327ZQ46</accession>
<evidence type="ECO:0000256" key="2">
    <source>
        <dbReference type="ARBA" id="ARBA00022898"/>
    </source>
</evidence>
<dbReference type="Gene3D" id="3.40.640.10">
    <property type="entry name" value="Type I PLP-dependent aspartate aminotransferase-like (Major domain)"/>
    <property type="match status" value="1"/>
</dbReference>
<feature type="domain" description="Aminotransferase class V" evidence="3">
    <location>
        <begin position="2"/>
        <end position="352"/>
    </location>
</feature>
<comment type="cofactor">
    <cofactor evidence="1">
        <name>pyridoxal 5'-phosphate</name>
        <dbReference type="ChEBI" id="CHEBI:597326"/>
    </cofactor>
</comment>
<dbReference type="InterPro" id="IPR015421">
    <property type="entry name" value="PyrdxlP-dep_Trfase_major"/>
</dbReference>
<comment type="caution">
    <text evidence="4">The sequence shown here is derived from an EMBL/GenBank/DDBJ whole genome shotgun (WGS) entry which is preliminary data.</text>
</comment>
<sequence>MINLDYAATSPMSASAMQRYFDTNQKFYYNSESLHSGGDMVKDIVHNCENALNEYFTDNFTLVTSTSGSHANEMALNNYLYHESNKTIVLTSKFEHPSVYAALHEHARYDIHYFPEDETGMIDLTLTEQFIQQYHETIACVSCVHVSSETGYIFPIEQIGQLTNQFNIPFHIDAVQSAGKLRIPTQYVTSLSISGHKFFGPKGIGALLIREEALRITNPFYHHEHHMRNGTVDVPSLVAMTQALIDYKQSDTIQQFNHKIITTLDPALYVPMKFEPQLKNIIPILINKTDGQYIMQQLSQHNILISTGTACGHGTMHSRGLETLITKQSYSVHQYIRVSLSTLTTEEEINTFLEVINQIT</sequence>
<evidence type="ECO:0000313" key="4">
    <source>
        <dbReference type="EMBL" id="RAK43714.1"/>
    </source>
</evidence>
<dbReference type="SUPFAM" id="SSF53383">
    <property type="entry name" value="PLP-dependent transferases"/>
    <property type="match status" value="1"/>
</dbReference>
<dbReference type="Pfam" id="PF00266">
    <property type="entry name" value="Aminotran_5"/>
    <property type="match status" value="1"/>
</dbReference>
<gene>
    <name evidence="4" type="ORF">BHU61_12500</name>
</gene>
<dbReference type="GO" id="GO:0003824">
    <property type="term" value="F:catalytic activity"/>
    <property type="evidence" value="ECO:0007669"/>
    <property type="project" value="UniProtKB-ARBA"/>
</dbReference>
<name>A0A327ZQ46_9STAP</name>
<dbReference type="RefSeq" id="WP_111717356.1">
    <property type="nucleotide sequence ID" value="NZ_JBHSSR010000010.1"/>
</dbReference>
<proteinExistence type="predicted"/>
<dbReference type="PIRSF" id="PIRSF005572">
    <property type="entry name" value="NifS"/>
    <property type="match status" value="1"/>
</dbReference>
<organism evidence="4 5">
    <name type="scientific">Macrococcus epidermidis</name>
    <dbReference type="NCBI Taxonomy" id="1902580"/>
    <lineage>
        <taxon>Bacteria</taxon>
        <taxon>Bacillati</taxon>
        <taxon>Bacillota</taxon>
        <taxon>Bacilli</taxon>
        <taxon>Bacillales</taxon>
        <taxon>Staphylococcaceae</taxon>
        <taxon>Macrococcus</taxon>
    </lineage>
</organism>
<dbReference type="InterPro" id="IPR015424">
    <property type="entry name" value="PyrdxlP-dep_Trfase"/>
</dbReference>
<dbReference type="PANTHER" id="PTHR11601:SF36">
    <property type="entry name" value="CYSTEINE DESULFURASE NIFS-RELATED"/>
    <property type="match status" value="1"/>
</dbReference>
<protein>
    <submittedName>
        <fullName evidence="4">Cysteine desulfurase</fullName>
    </submittedName>
</protein>
<evidence type="ECO:0000313" key="5">
    <source>
        <dbReference type="Proteomes" id="UP000249808"/>
    </source>
</evidence>